<feature type="non-terminal residue" evidence="2">
    <location>
        <position position="1"/>
    </location>
</feature>
<proteinExistence type="predicted"/>
<sequence>LNSQLGQEQGQKDGLKQLLERRETELQIATNELVQTRTKYTETSALLDTRTSELKGAQAFLTKADSVAGADVVRMVEGLDAEILQTAAFMADHFVFDGGKQDMNDEVHEAVGRLGELLGPRMVDLLGSTDHAHDPTLIQLACQATIAAYCRYIIVSWDFDDIHYDQFLKDIYATVHEAEDQAVSGRWRALTRTHVQSMLHGDADISFSLLPHFAQSLSDILLVAGLKAAHEHIHEEIMNTFGDKLMIVVRAALALNWVVGKDITSADLEPIVVICEAVFDPAVMADVNGNGELKAEVEHVLCTTDLGLQRVVGKSSKSKDGAAAS</sequence>
<feature type="non-terminal residue" evidence="2">
    <location>
        <position position="325"/>
    </location>
</feature>
<protein>
    <submittedName>
        <fullName evidence="2">Uncharacterized protein</fullName>
    </submittedName>
</protein>
<keyword evidence="1" id="KW-0175">Coiled coil</keyword>
<dbReference type="HOGENOM" id="CLU_031481_1_1_1"/>
<dbReference type="InParanoid" id="A0A0C3BH01"/>
<dbReference type="Proteomes" id="UP000054166">
    <property type="component" value="Unassembled WGS sequence"/>
</dbReference>
<evidence type="ECO:0000313" key="3">
    <source>
        <dbReference type="Proteomes" id="UP000054166"/>
    </source>
</evidence>
<feature type="coiled-coil region" evidence="1">
    <location>
        <begin position="12"/>
        <end position="39"/>
    </location>
</feature>
<name>A0A0C3BH01_PILCF</name>
<dbReference type="AlphaFoldDB" id="A0A0C3BH01"/>
<reference evidence="2 3" key="1">
    <citation type="submission" date="2014-04" db="EMBL/GenBank/DDBJ databases">
        <authorList>
            <consortium name="DOE Joint Genome Institute"/>
            <person name="Kuo A."/>
            <person name="Tarkka M."/>
            <person name="Buscot F."/>
            <person name="Kohler A."/>
            <person name="Nagy L.G."/>
            <person name="Floudas D."/>
            <person name="Copeland A."/>
            <person name="Barry K.W."/>
            <person name="Cichocki N."/>
            <person name="Veneault-Fourrey C."/>
            <person name="LaButti K."/>
            <person name="Lindquist E.A."/>
            <person name="Lipzen A."/>
            <person name="Lundell T."/>
            <person name="Morin E."/>
            <person name="Murat C."/>
            <person name="Sun H."/>
            <person name="Tunlid A."/>
            <person name="Henrissat B."/>
            <person name="Grigoriev I.V."/>
            <person name="Hibbett D.S."/>
            <person name="Martin F."/>
            <person name="Nordberg H.P."/>
            <person name="Cantor M.N."/>
            <person name="Hua S.X."/>
        </authorList>
    </citation>
    <scope>NUCLEOTIDE SEQUENCE [LARGE SCALE GENOMIC DNA]</scope>
    <source>
        <strain evidence="2 3">F 1598</strain>
    </source>
</reference>
<reference evidence="3" key="2">
    <citation type="submission" date="2015-01" db="EMBL/GenBank/DDBJ databases">
        <title>Evolutionary Origins and Diversification of the Mycorrhizal Mutualists.</title>
        <authorList>
            <consortium name="DOE Joint Genome Institute"/>
            <consortium name="Mycorrhizal Genomics Consortium"/>
            <person name="Kohler A."/>
            <person name="Kuo A."/>
            <person name="Nagy L.G."/>
            <person name="Floudas D."/>
            <person name="Copeland A."/>
            <person name="Barry K.W."/>
            <person name="Cichocki N."/>
            <person name="Veneault-Fourrey C."/>
            <person name="LaButti K."/>
            <person name="Lindquist E.A."/>
            <person name="Lipzen A."/>
            <person name="Lundell T."/>
            <person name="Morin E."/>
            <person name="Murat C."/>
            <person name="Riley R."/>
            <person name="Ohm R."/>
            <person name="Sun H."/>
            <person name="Tunlid A."/>
            <person name="Henrissat B."/>
            <person name="Grigoriev I.V."/>
            <person name="Hibbett D.S."/>
            <person name="Martin F."/>
        </authorList>
    </citation>
    <scope>NUCLEOTIDE SEQUENCE [LARGE SCALE GENOMIC DNA]</scope>
    <source>
        <strain evidence="3">F 1598</strain>
    </source>
</reference>
<dbReference type="OrthoDB" id="3222645at2759"/>
<keyword evidence="3" id="KW-1185">Reference proteome</keyword>
<gene>
    <name evidence="2" type="ORF">PILCRDRAFT_34404</name>
</gene>
<organism evidence="2 3">
    <name type="scientific">Piloderma croceum (strain F 1598)</name>
    <dbReference type="NCBI Taxonomy" id="765440"/>
    <lineage>
        <taxon>Eukaryota</taxon>
        <taxon>Fungi</taxon>
        <taxon>Dikarya</taxon>
        <taxon>Basidiomycota</taxon>
        <taxon>Agaricomycotina</taxon>
        <taxon>Agaricomycetes</taxon>
        <taxon>Agaricomycetidae</taxon>
        <taxon>Atheliales</taxon>
        <taxon>Atheliaceae</taxon>
        <taxon>Piloderma</taxon>
    </lineage>
</organism>
<accession>A0A0C3BH01</accession>
<dbReference type="STRING" id="765440.A0A0C3BH01"/>
<dbReference type="EMBL" id="KN833033">
    <property type="protein sequence ID" value="KIM76592.1"/>
    <property type="molecule type" value="Genomic_DNA"/>
</dbReference>
<evidence type="ECO:0000256" key="1">
    <source>
        <dbReference type="SAM" id="Coils"/>
    </source>
</evidence>
<evidence type="ECO:0000313" key="2">
    <source>
        <dbReference type="EMBL" id="KIM76592.1"/>
    </source>
</evidence>